<evidence type="ECO:0000256" key="1">
    <source>
        <dbReference type="SAM" id="MobiDB-lite"/>
    </source>
</evidence>
<dbReference type="EMBL" id="JAETWB010000083">
    <property type="protein sequence ID" value="MBL6082568.1"/>
    <property type="molecule type" value="Genomic_DNA"/>
</dbReference>
<proteinExistence type="predicted"/>
<dbReference type="NCBIfam" id="TIGR01764">
    <property type="entry name" value="excise"/>
    <property type="match status" value="1"/>
</dbReference>
<evidence type="ECO:0000313" key="4">
    <source>
        <dbReference type="Proteomes" id="UP000660885"/>
    </source>
</evidence>
<organism evidence="3 4">
    <name type="scientific">Belnapia arida</name>
    <dbReference type="NCBI Taxonomy" id="2804533"/>
    <lineage>
        <taxon>Bacteria</taxon>
        <taxon>Pseudomonadati</taxon>
        <taxon>Pseudomonadota</taxon>
        <taxon>Alphaproteobacteria</taxon>
        <taxon>Acetobacterales</taxon>
        <taxon>Roseomonadaceae</taxon>
        <taxon>Belnapia</taxon>
    </lineage>
</organism>
<dbReference type="Proteomes" id="UP000660885">
    <property type="component" value="Unassembled WGS sequence"/>
</dbReference>
<sequence>MLGDPLMALSEVAALLRRSERTLRRWRQDGLLRDVRLGGSVWIRRSDLERALRADDANNRDAATHEPSVMGPPRR</sequence>
<accession>A0ABS1UD24</accession>
<dbReference type="InterPro" id="IPR009061">
    <property type="entry name" value="DNA-bd_dom_put_sf"/>
</dbReference>
<gene>
    <name evidence="3" type="ORF">JMJ56_31885</name>
</gene>
<comment type="caution">
    <text evidence="3">The sequence shown here is derived from an EMBL/GenBank/DDBJ whole genome shotgun (WGS) entry which is preliminary data.</text>
</comment>
<dbReference type="SUPFAM" id="SSF46955">
    <property type="entry name" value="Putative DNA-binding domain"/>
    <property type="match status" value="1"/>
</dbReference>
<dbReference type="Pfam" id="PF12728">
    <property type="entry name" value="HTH_17"/>
    <property type="match status" value="1"/>
</dbReference>
<evidence type="ECO:0000313" key="3">
    <source>
        <dbReference type="EMBL" id="MBL6082568.1"/>
    </source>
</evidence>
<dbReference type="InterPro" id="IPR010093">
    <property type="entry name" value="SinI_DNA-bd"/>
</dbReference>
<reference evidence="3 4" key="1">
    <citation type="submission" date="2021-01" db="EMBL/GenBank/DDBJ databases">
        <title>Belnapia mucosa sp. nov. and Belnapia arida sp. nov., isolated from the Tabernas Desert (Almeria, Spain).</title>
        <authorList>
            <person name="Molina-Menor E."/>
            <person name="Vidal-Verdu A."/>
            <person name="Calonge A."/>
            <person name="Satari L."/>
            <person name="Pereto J."/>
            <person name="Porcar M."/>
        </authorList>
    </citation>
    <scope>NUCLEOTIDE SEQUENCE [LARGE SCALE GENOMIC DNA]</scope>
    <source>
        <strain evidence="3 4">T18</strain>
    </source>
</reference>
<protein>
    <submittedName>
        <fullName evidence="3">Helix-turn-helix domain-containing protein</fullName>
    </submittedName>
</protein>
<evidence type="ECO:0000259" key="2">
    <source>
        <dbReference type="Pfam" id="PF12728"/>
    </source>
</evidence>
<dbReference type="InterPro" id="IPR041657">
    <property type="entry name" value="HTH_17"/>
</dbReference>
<feature type="domain" description="Helix-turn-helix" evidence="2">
    <location>
        <begin position="9"/>
        <end position="54"/>
    </location>
</feature>
<name>A0ABS1UD24_9PROT</name>
<feature type="region of interest" description="Disordered" evidence="1">
    <location>
        <begin position="54"/>
        <end position="75"/>
    </location>
</feature>
<keyword evidence="4" id="KW-1185">Reference proteome</keyword>
<feature type="compositionally biased region" description="Basic and acidic residues" evidence="1">
    <location>
        <begin position="54"/>
        <end position="64"/>
    </location>
</feature>